<dbReference type="RefSeq" id="WP_404535118.1">
    <property type="nucleotide sequence ID" value="NZ_JADIKL010000001.1"/>
</dbReference>
<comment type="caution">
    <text evidence="1">The sequence shown here is derived from an EMBL/GenBank/DDBJ whole genome shotgun (WGS) entry which is preliminary data.</text>
</comment>
<sequence length="137" mass="14902">MAKLPAFDHWLSEAILHAPSDPEAAAWVLKEVAGYLRRMFECTKGDPVELPSDAARYLADAFEKASRVPAKARPAELARALNLTAPGRRPKAPSFTLALAVLECGGGVNAAIGAVAERFNVDVSTVRRAWREWRSAF</sequence>
<evidence type="ECO:0000313" key="2">
    <source>
        <dbReference type="Proteomes" id="UP001620397"/>
    </source>
</evidence>
<gene>
    <name evidence="1" type="ORF">ISP14_00645</name>
</gene>
<name>A0ABW8KB43_9GAMM</name>
<accession>A0ABW8KB43</accession>
<dbReference type="EMBL" id="JADIKL010000001">
    <property type="protein sequence ID" value="MFK2929286.1"/>
    <property type="molecule type" value="Genomic_DNA"/>
</dbReference>
<proteinExistence type="predicted"/>
<reference evidence="1 2" key="1">
    <citation type="submission" date="2020-10" db="EMBL/GenBank/DDBJ databases">
        <title>Phylogeny of dyella-like bacteria.</title>
        <authorList>
            <person name="Fu J."/>
        </authorList>
    </citation>
    <scope>NUCLEOTIDE SEQUENCE [LARGE SCALE GENOMIC DNA]</scope>
    <source>
        <strain evidence="1 2">DKC-1</strain>
    </source>
</reference>
<dbReference type="Proteomes" id="UP001620397">
    <property type="component" value="Unassembled WGS sequence"/>
</dbReference>
<organism evidence="1 2">
    <name type="scientific">Dyella agri</name>
    <dbReference type="NCBI Taxonomy" id="1926869"/>
    <lineage>
        <taxon>Bacteria</taxon>
        <taxon>Pseudomonadati</taxon>
        <taxon>Pseudomonadota</taxon>
        <taxon>Gammaproteobacteria</taxon>
        <taxon>Lysobacterales</taxon>
        <taxon>Rhodanobacteraceae</taxon>
        <taxon>Dyella</taxon>
    </lineage>
</organism>
<protein>
    <submittedName>
        <fullName evidence="1">Uncharacterized protein</fullName>
    </submittedName>
</protein>
<keyword evidence="2" id="KW-1185">Reference proteome</keyword>
<evidence type="ECO:0000313" key="1">
    <source>
        <dbReference type="EMBL" id="MFK2929286.1"/>
    </source>
</evidence>